<accession>A0A2J6TJI8</accession>
<gene>
    <name evidence="14" type="ORF">K444DRAFT_483633</name>
</gene>
<keyword evidence="5" id="KW-0479">Metal-binding</keyword>
<dbReference type="InterPro" id="IPR050668">
    <property type="entry name" value="Cytochrome_b5"/>
</dbReference>
<dbReference type="Pfam" id="PF00173">
    <property type="entry name" value="Cyt-b5"/>
    <property type="match status" value="1"/>
</dbReference>
<proteinExistence type="inferred from homology"/>
<organism evidence="14 15">
    <name type="scientific">Hyaloscypha bicolor E</name>
    <dbReference type="NCBI Taxonomy" id="1095630"/>
    <lineage>
        <taxon>Eukaryota</taxon>
        <taxon>Fungi</taxon>
        <taxon>Dikarya</taxon>
        <taxon>Ascomycota</taxon>
        <taxon>Pezizomycotina</taxon>
        <taxon>Leotiomycetes</taxon>
        <taxon>Helotiales</taxon>
        <taxon>Hyaloscyphaceae</taxon>
        <taxon>Hyaloscypha</taxon>
        <taxon>Hyaloscypha bicolor</taxon>
    </lineage>
</organism>
<dbReference type="GeneID" id="36581133"/>
<dbReference type="SUPFAM" id="SSF55856">
    <property type="entry name" value="Cytochrome b5-like heme/steroid binding domain"/>
    <property type="match status" value="1"/>
</dbReference>
<evidence type="ECO:0000256" key="5">
    <source>
        <dbReference type="ARBA" id="ARBA00022723"/>
    </source>
</evidence>
<dbReference type="InterPro" id="IPR001199">
    <property type="entry name" value="Cyt_B5-like_heme/steroid-bd"/>
</dbReference>
<evidence type="ECO:0000259" key="13">
    <source>
        <dbReference type="PROSITE" id="PS50255"/>
    </source>
</evidence>
<evidence type="ECO:0000256" key="3">
    <source>
        <dbReference type="ARBA" id="ARBA00022617"/>
    </source>
</evidence>
<evidence type="ECO:0000256" key="7">
    <source>
        <dbReference type="ARBA" id="ARBA00022848"/>
    </source>
</evidence>
<feature type="non-terminal residue" evidence="14">
    <location>
        <position position="65"/>
    </location>
</feature>
<comment type="subcellular location">
    <subcellularLocation>
        <location evidence="1">Endoplasmic reticulum membrane</location>
        <topology evidence="1">Single-pass membrane protein</topology>
        <orientation evidence="1">Cytoplasmic side</orientation>
    </subcellularLocation>
    <subcellularLocation>
        <location evidence="11">Microsome membrane</location>
        <topology evidence="11">Single-pass membrane protein</topology>
        <orientation evidence="11">Cytoplasmic side</orientation>
    </subcellularLocation>
</comment>
<dbReference type="OrthoDB" id="260519at2759"/>
<dbReference type="InterPro" id="IPR036400">
    <property type="entry name" value="Cyt_B5-like_heme/steroid_sf"/>
</dbReference>
<dbReference type="PANTHER" id="PTHR19359:SF150">
    <property type="entry name" value="CYTOCHROME B5"/>
    <property type="match status" value="1"/>
</dbReference>
<dbReference type="Gene3D" id="3.10.120.10">
    <property type="entry name" value="Cytochrome b5-like heme/steroid binding domain"/>
    <property type="match status" value="1"/>
</dbReference>
<keyword evidence="10" id="KW-0472">Membrane</keyword>
<evidence type="ECO:0000256" key="4">
    <source>
        <dbReference type="ARBA" id="ARBA00022692"/>
    </source>
</evidence>
<evidence type="ECO:0000256" key="9">
    <source>
        <dbReference type="ARBA" id="ARBA00023004"/>
    </source>
</evidence>
<keyword evidence="4" id="KW-0812">Transmembrane</keyword>
<keyword evidence="2" id="KW-0813">Transport</keyword>
<keyword evidence="7" id="KW-0492">Microsome</keyword>
<reference evidence="14 15" key="1">
    <citation type="submission" date="2016-04" db="EMBL/GenBank/DDBJ databases">
        <title>A degradative enzymes factory behind the ericoid mycorrhizal symbiosis.</title>
        <authorList>
            <consortium name="DOE Joint Genome Institute"/>
            <person name="Martino E."/>
            <person name="Morin E."/>
            <person name="Grelet G."/>
            <person name="Kuo A."/>
            <person name="Kohler A."/>
            <person name="Daghino S."/>
            <person name="Barry K."/>
            <person name="Choi C."/>
            <person name="Cichocki N."/>
            <person name="Clum A."/>
            <person name="Copeland A."/>
            <person name="Hainaut M."/>
            <person name="Haridas S."/>
            <person name="Labutti K."/>
            <person name="Lindquist E."/>
            <person name="Lipzen A."/>
            <person name="Khouja H.-R."/>
            <person name="Murat C."/>
            <person name="Ohm R."/>
            <person name="Olson A."/>
            <person name="Spatafora J."/>
            <person name="Veneault-Fourrey C."/>
            <person name="Henrissat B."/>
            <person name="Grigoriev I."/>
            <person name="Martin F."/>
            <person name="Perotto S."/>
        </authorList>
    </citation>
    <scope>NUCLEOTIDE SEQUENCE [LARGE SCALE GENOMIC DNA]</scope>
    <source>
        <strain evidence="14 15">E</strain>
    </source>
</reference>
<dbReference type="GO" id="GO:0016126">
    <property type="term" value="P:sterol biosynthetic process"/>
    <property type="evidence" value="ECO:0007669"/>
    <property type="project" value="TreeGrafter"/>
</dbReference>
<name>A0A2J6TJI8_9HELO</name>
<evidence type="ECO:0000256" key="6">
    <source>
        <dbReference type="ARBA" id="ARBA00022824"/>
    </source>
</evidence>
<dbReference type="PROSITE" id="PS50255">
    <property type="entry name" value="CYTOCHROME_B5_2"/>
    <property type="match status" value="1"/>
</dbReference>
<dbReference type="SMART" id="SM01117">
    <property type="entry name" value="Cyt-b5"/>
    <property type="match status" value="1"/>
</dbReference>
<keyword evidence="15" id="KW-1185">Reference proteome</keyword>
<dbReference type="Proteomes" id="UP000235371">
    <property type="component" value="Unassembled WGS sequence"/>
</dbReference>
<evidence type="ECO:0000256" key="10">
    <source>
        <dbReference type="ARBA" id="ARBA00023136"/>
    </source>
</evidence>
<keyword evidence="8" id="KW-0249">Electron transport</keyword>
<dbReference type="GO" id="GO:0020037">
    <property type="term" value="F:heme binding"/>
    <property type="evidence" value="ECO:0007669"/>
    <property type="project" value="TreeGrafter"/>
</dbReference>
<evidence type="ECO:0000256" key="11">
    <source>
        <dbReference type="ARBA" id="ARBA00037877"/>
    </source>
</evidence>
<sequence>MSLAFSLAEVSSHNTTADLWIIINDEIYDVTDFQKTHPGGDKILNKLAGKDATKPFQKTHNEKIL</sequence>
<dbReference type="InParanoid" id="A0A2J6TJI8"/>
<keyword evidence="6" id="KW-0256">Endoplasmic reticulum</keyword>
<dbReference type="RefSeq" id="XP_024740085.1">
    <property type="nucleotide sequence ID" value="XM_024873053.1"/>
</dbReference>
<protein>
    <submittedName>
        <fullName evidence="14">Cytochrome b5</fullName>
    </submittedName>
</protein>
<keyword evidence="9" id="KW-0408">Iron</keyword>
<evidence type="ECO:0000256" key="8">
    <source>
        <dbReference type="ARBA" id="ARBA00022982"/>
    </source>
</evidence>
<comment type="similarity">
    <text evidence="12">Belongs to the cytochrome b5 family.</text>
</comment>
<evidence type="ECO:0000256" key="12">
    <source>
        <dbReference type="ARBA" id="ARBA00038168"/>
    </source>
</evidence>
<dbReference type="AlphaFoldDB" id="A0A2J6TJI8"/>
<dbReference type="GO" id="GO:0005789">
    <property type="term" value="C:endoplasmic reticulum membrane"/>
    <property type="evidence" value="ECO:0007669"/>
    <property type="project" value="UniProtKB-SubCell"/>
</dbReference>
<dbReference type="EMBL" id="KZ613782">
    <property type="protein sequence ID" value="PMD63181.1"/>
    <property type="molecule type" value="Genomic_DNA"/>
</dbReference>
<evidence type="ECO:0000313" key="14">
    <source>
        <dbReference type="EMBL" id="PMD63181.1"/>
    </source>
</evidence>
<evidence type="ECO:0000256" key="2">
    <source>
        <dbReference type="ARBA" id="ARBA00022448"/>
    </source>
</evidence>
<dbReference type="GO" id="GO:0046872">
    <property type="term" value="F:metal ion binding"/>
    <property type="evidence" value="ECO:0007669"/>
    <property type="project" value="UniProtKB-KW"/>
</dbReference>
<keyword evidence="3" id="KW-0349">Heme</keyword>
<evidence type="ECO:0000256" key="1">
    <source>
        <dbReference type="ARBA" id="ARBA00004131"/>
    </source>
</evidence>
<dbReference type="STRING" id="1095630.A0A2J6TJI8"/>
<feature type="domain" description="Cytochrome b5 heme-binding" evidence="13">
    <location>
        <begin position="2"/>
        <end position="65"/>
    </location>
</feature>
<evidence type="ECO:0000313" key="15">
    <source>
        <dbReference type="Proteomes" id="UP000235371"/>
    </source>
</evidence>
<dbReference type="PANTHER" id="PTHR19359">
    <property type="entry name" value="CYTOCHROME B5"/>
    <property type="match status" value="1"/>
</dbReference>